<comment type="caution">
    <text evidence="1">The sequence shown here is derived from an EMBL/GenBank/DDBJ whole genome shotgun (WGS) entry which is preliminary data.</text>
</comment>
<evidence type="ECO:0000313" key="2">
    <source>
        <dbReference type="Proteomes" id="UP000245697"/>
    </source>
</evidence>
<dbReference type="AlphaFoldDB" id="A0A316F9T5"/>
<organism evidence="1 2">
    <name type="scientific">Actinoplanes xinjiangensis</name>
    <dbReference type="NCBI Taxonomy" id="512350"/>
    <lineage>
        <taxon>Bacteria</taxon>
        <taxon>Bacillati</taxon>
        <taxon>Actinomycetota</taxon>
        <taxon>Actinomycetes</taxon>
        <taxon>Micromonosporales</taxon>
        <taxon>Micromonosporaceae</taxon>
        <taxon>Actinoplanes</taxon>
    </lineage>
</organism>
<dbReference type="Proteomes" id="UP000245697">
    <property type="component" value="Unassembled WGS sequence"/>
</dbReference>
<dbReference type="OrthoDB" id="3295168at2"/>
<evidence type="ECO:0000313" key="1">
    <source>
        <dbReference type="EMBL" id="PWK45062.1"/>
    </source>
</evidence>
<dbReference type="EMBL" id="QGGR01000011">
    <property type="protein sequence ID" value="PWK45062.1"/>
    <property type="molecule type" value="Genomic_DNA"/>
</dbReference>
<gene>
    <name evidence="1" type="ORF">BC793_11134</name>
</gene>
<accession>A0A316F9T5</accession>
<keyword evidence="2" id="KW-1185">Reference proteome</keyword>
<protein>
    <submittedName>
        <fullName evidence="1">Uncharacterized protein</fullName>
    </submittedName>
</protein>
<name>A0A316F9T5_9ACTN</name>
<proteinExistence type="predicted"/>
<sequence length="234" mass="25755">MFLRRYLSSFQPPADEAVLSELGPQPDDDLFWPAFLLTFGGSFTAATAFDVDPADVEEYAEELHRPDCWPFLVVQLAHGHRLHLLFRNFEGDSGWDYLLEPADSDSVITFAALEGGFQGPGLSWRELLVVAAQLDSVRTQAERLLLLLPAVGDADLPLDAEESVATAFTEVGGRPEYRHEVAGELLTASRRFWGSPTWVEYGGRYVCVGLHSPRNVDAPADRHVLIAEALGSGN</sequence>
<reference evidence="1 2" key="1">
    <citation type="submission" date="2018-05" db="EMBL/GenBank/DDBJ databases">
        <title>Genomic Encyclopedia of Archaeal and Bacterial Type Strains, Phase II (KMG-II): from individual species to whole genera.</title>
        <authorList>
            <person name="Goeker M."/>
        </authorList>
    </citation>
    <scope>NUCLEOTIDE SEQUENCE [LARGE SCALE GENOMIC DNA]</scope>
    <source>
        <strain evidence="1 2">DSM 45184</strain>
    </source>
</reference>
<dbReference type="RefSeq" id="WP_146246412.1">
    <property type="nucleotide sequence ID" value="NZ_BONA01000061.1"/>
</dbReference>